<dbReference type="Pfam" id="PF07690">
    <property type="entry name" value="MFS_1"/>
    <property type="match status" value="1"/>
</dbReference>
<keyword evidence="4 5" id="KW-0472">Membrane</keyword>
<feature type="transmembrane region" description="Helical" evidence="5">
    <location>
        <begin position="335"/>
        <end position="354"/>
    </location>
</feature>
<evidence type="ECO:0000256" key="4">
    <source>
        <dbReference type="ARBA" id="ARBA00023136"/>
    </source>
</evidence>
<dbReference type="RefSeq" id="WP_104558466.1">
    <property type="nucleotide sequence ID" value="NZ_CP043476.1"/>
</dbReference>
<dbReference type="CDD" id="cd17321">
    <property type="entry name" value="MFS_MMR_MDR_like"/>
    <property type="match status" value="1"/>
</dbReference>
<dbReference type="OrthoDB" id="2412976at2"/>
<protein>
    <submittedName>
        <fullName evidence="7">MFS transporter</fullName>
    </submittedName>
</protein>
<proteinExistence type="predicted"/>
<accession>A0A2S7EX82</accession>
<feature type="transmembrane region" description="Helical" evidence="5">
    <location>
        <begin position="366"/>
        <end position="388"/>
    </location>
</feature>
<dbReference type="InterPro" id="IPR036259">
    <property type="entry name" value="MFS_trans_sf"/>
</dbReference>
<comment type="subcellular location">
    <subcellularLocation>
        <location evidence="1">Membrane</location>
        <topology evidence="1">Multi-pass membrane protein</topology>
    </subcellularLocation>
</comment>
<dbReference type="PRINTS" id="PR01036">
    <property type="entry name" value="TCRTETB"/>
</dbReference>
<feature type="transmembrane region" description="Helical" evidence="5">
    <location>
        <begin position="86"/>
        <end position="110"/>
    </location>
</feature>
<feature type="transmembrane region" description="Helical" evidence="5">
    <location>
        <begin position="144"/>
        <end position="167"/>
    </location>
</feature>
<feature type="transmembrane region" description="Helical" evidence="5">
    <location>
        <begin position="116"/>
        <end position="137"/>
    </location>
</feature>
<organism evidence="7 8">
    <name type="scientific">Xanthomonas hyacinthi</name>
    <dbReference type="NCBI Taxonomy" id="56455"/>
    <lineage>
        <taxon>Bacteria</taxon>
        <taxon>Pseudomonadati</taxon>
        <taxon>Pseudomonadota</taxon>
        <taxon>Gammaproteobacteria</taxon>
        <taxon>Lysobacterales</taxon>
        <taxon>Lysobacteraceae</taxon>
        <taxon>Xanthomonas</taxon>
    </lineage>
</organism>
<keyword evidence="2 5" id="KW-0812">Transmembrane</keyword>
<dbReference type="PANTHER" id="PTHR42718:SF49">
    <property type="entry name" value="EXPORT PROTEIN"/>
    <property type="match status" value="1"/>
</dbReference>
<feature type="transmembrane region" description="Helical" evidence="5">
    <location>
        <begin position="51"/>
        <end position="74"/>
    </location>
</feature>
<feature type="domain" description="Major facilitator superfamily (MFS) profile" evidence="6">
    <location>
        <begin position="20"/>
        <end position="500"/>
    </location>
</feature>
<evidence type="ECO:0000256" key="1">
    <source>
        <dbReference type="ARBA" id="ARBA00004141"/>
    </source>
</evidence>
<dbReference type="GO" id="GO:0022857">
    <property type="term" value="F:transmembrane transporter activity"/>
    <property type="evidence" value="ECO:0007669"/>
    <property type="project" value="InterPro"/>
</dbReference>
<dbReference type="PROSITE" id="PS50850">
    <property type="entry name" value="MFS"/>
    <property type="match status" value="1"/>
</dbReference>
<feature type="transmembrane region" description="Helical" evidence="5">
    <location>
        <begin position="206"/>
        <end position="225"/>
    </location>
</feature>
<evidence type="ECO:0000256" key="3">
    <source>
        <dbReference type="ARBA" id="ARBA00022989"/>
    </source>
</evidence>
<feature type="transmembrane region" description="Helical" evidence="5">
    <location>
        <begin position="273"/>
        <end position="294"/>
    </location>
</feature>
<comment type="caution">
    <text evidence="7">The sequence shown here is derived from an EMBL/GenBank/DDBJ whole genome shotgun (WGS) entry which is preliminary data.</text>
</comment>
<name>A0A2S7EX82_9XANT</name>
<feature type="transmembrane region" description="Helical" evidence="5">
    <location>
        <begin position="173"/>
        <end position="194"/>
    </location>
</feature>
<keyword evidence="8" id="KW-1185">Reference proteome</keyword>
<dbReference type="InterPro" id="IPR011701">
    <property type="entry name" value="MFS"/>
</dbReference>
<feature type="transmembrane region" description="Helical" evidence="5">
    <location>
        <begin position="476"/>
        <end position="496"/>
    </location>
</feature>
<dbReference type="Gene3D" id="1.20.1720.10">
    <property type="entry name" value="Multidrug resistance protein D"/>
    <property type="match status" value="1"/>
</dbReference>
<dbReference type="Proteomes" id="UP000238261">
    <property type="component" value="Unassembled WGS sequence"/>
</dbReference>
<feature type="transmembrane region" description="Helical" evidence="5">
    <location>
        <begin position="409"/>
        <end position="427"/>
    </location>
</feature>
<reference evidence="8" key="1">
    <citation type="submission" date="2016-08" db="EMBL/GenBank/DDBJ databases">
        <authorList>
            <person name="Merda D."/>
            <person name="Briand M."/>
            <person name="Taghouti G."/>
            <person name="Carrere S."/>
            <person name="Gouzy J."/>
            <person name="Portier P."/>
            <person name="Jacques M.-A."/>
            <person name="Fischer-Le Saux M."/>
        </authorList>
    </citation>
    <scope>NUCLEOTIDE SEQUENCE [LARGE SCALE GENOMIC DNA]</scope>
    <source>
        <strain evidence="8">CFBP1156</strain>
    </source>
</reference>
<feature type="transmembrane region" description="Helical" evidence="5">
    <location>
        <begin position="306"/>
        <end position="323"/>
    </location>
</feature>
<evidence type="ECO:0000313" key="8">
    <source>
        <dbReference type="Proteomes" id="UP000238261"/>
    </source>
</evidence>
<sequence>MTTASAHPPPAAAPVRRGAALAAVCLAALALPLNFSGGAVATPTIGAALGGSTLALAWITNAFMLSFGSLLLVAGALADRHGRKRVFLGGLGLFGVASLGVGLAGSVAAIDLLRALQGVGAAAALAGGTAALAQLYAGAARARAFSLLGTTFGTGLAFGPLAAGMLIEHRGWRAIFFGLAALAALAWAVAARCLRESRDPAPGAADHAGALCFSAALAAFTAGLIQGPHSGWYSLPTLALLGAASALLIGFVRIERRSRRPMLDLSLFRYRHFVGVQLLPVATCYSYVVLLVLLPLRLIGVDGQRASDAGLTMLALSLPMLVVPRMAAALAQRIAPGALSAAGLGLAAVGLYWLGARPPAQALPALLLIGAGTALPWGLMDALSVSVVPKERAGMAAGIFGTLRVAGEGIALASVAGLLAGLIQWRLAAMVPAAASAALAETAQRLAAGDLAQAAHAGSAVSLAQLRHAYADGFAVLARTLAAITAVAAVAIYLLLGRTTQRSVEVGA</sequence>
<evidence type="ECO:0000256" key="5">
    <source>
        <dbReference type="SAM" id="Phobius"/>
    </source>
</evidence>
<feature type="transmembrane region" description="Helical" evidence="5">
    <location>
        <begin position="231"/>
        <end position="252"/>
    </location>
</feature>
<keyword evidence="3 5" id="KW-1133">Transmembrane helix</keyword>
<dbReference type="SUPFAM" id="SSF103473">
    <property type="entry name" value="MFS general substrate transporter"/>
    <property type="match status" value="1"/>
</dbReference>
<evidence type="ECO:0000313" key="7">
    <source>
        <dbReference type="EMBL" id="PPU97707.1"/>
    </source>
</evidence>
<dbReference type="EMBL" id="MDEG01000007">
    <property type="protein sequence ID" value="PPU97707.1"/>
    <property type="molecule type" value="Genomic_DNA"/>
</dbReference>
<evidence type="ECO:0000256" key="2">
    <source>
        <dbReference type="ARBA" id="ARBA00022692"/>
    </source>
</evidence>
<dbReference type="Gene3D" id="1.20.1250.20">
    <property type="entry name" value="MFS general substrate transporter like domains"/>
    <property type="match status" value="1"/>
</dbReference>
<evidence type="ECO:0000259" key="6">
    <source>
        <dbReference type="PROSITE" id="PS50850"/>
    </source>
</evidence>
<dbReference type="GO" id="GO:0016020">
    <property type="term" value="C:membrane"/>
    <property type="evidence" value="ECO:0007669"/>
    <property type="project" value="UniProtKB-SubCell"/>
</dbReference>
<dbReference type="InterPro" id="IPR020846">
    <property type="entry name" value="MFS_dom"/>
</dbReference>
<gene>
    <name evidence="7" type="ORF">XhyaCFBP1156_10160</name>
</gene>
<dbReference type="PANTHER" id="PTHR42718">
    <property type="entry name" value="MAJOR FACILITATOR SUPERFAMILY MULTIDRUG TRANSPORTER MFSC"/>
    <property type="match status" value="1"/>
</dbReference>
<dbReference type="AlphaFoldDB" id="A0A2S7EX82"/>